<sequence length="113" mass="12376">MRAVPPPQTILSPKILAAAKRKNIDFDDMVRESERLVTPEKRPRLSAPLSTITPSAQVTPEHQTGTAEDLGPMSATRYVGGKGKGDIQGGGRKHTNRTRRDPSKESRQYASLI</sequence>
<name>A0ACC1J4J4_9FUNG</name>
<gene>
    <name evidence="1" type="ORF">FBU59_004774</name>
</gene>
<proteinExistence type="predicted"/>
<protein>
    <submittedName>
        <fullName evidence="1">Uncharacterized protein</fullName>
    </submittedName>
</protein>
<comment type="caution">
    <text evidence="1">The sequence shown here is derived from an EMBL/GenBank/DDBJ whole genome shotgun (WGS) entry which is preliminary data.</text>
</comment>
<keyword evidence="2" id="KW-1185">Reference proteome</keyword>
<dbReference type="EMBL" id="JANBPW010003547">
    <property type="protein sequence ID" value="KAJ1937356.1"/>
    <property type="molecule type" value="Genomic_DNA"/>
</dbReference>
<reference evidence="1" key="1">
    <citation type="submission" date="2022-07" db="EMBL/GenBank/DDBJ databases">
        <title>Phylogenomic reconstructions and comparative analyses of Kickxellomycotina fungi.</title>
        <authorList>
            <person name="Reynolds N.K."/>
            <person name="Stajich J.E."/>
            <person name="Barry K."/>
            <person name="Grigoriev I.V."/>
            <person name="Crous P."/>
            <person name="Smith M.E."/>
        </authorList>
    </citation>
    <scope>NUCLEOTIDE SEQUENCE</scope>
    <source>
        <strain evidence="1">NRRL 5244</strain>
    </source>
</reference>
<evidence type="ECO:0000313" key="2">
    <source>
        <dbReference type="Proteomes" id="UP001150603"/>
    </source>
</evidence>
<evidence type="ECO:0000313" key="1">
    <source>
        <dbReference type="EMBL" id="KAJ1937356.1"/>
    </source>
</evidence>
<dbReference type="Proteomes" id="UP001150603">
    <property type="component" value="Unassembled WGS sequence"/>
</dbReference>
<organism evidence="1 2">
    <name type="scientific">Linderina macrospora</name>
    <dbReference type="NCBI Taxonomy" id="4868"/>
    <lineage>
        <taxon>Eukaryota</taxon>
        <taxon>Fungi</taxon>
        <taxon>Fungi incertae sedis</taxon>
        <taxon>Zoopagomycota</taxon>
        <taxon>Kickxellomycotina</taxon>
        <taxon>Kickxellomycetes</taxon>
        <taxon>Kickxellales</taxon>
        <taxon>Kickxellaceae</taxon>
        <taxon>Linderina</taxon>
    </lineage>
</organism>
<accession>A0ACC1J4J4</accession>